<name>A0A0C9ZB09_9AGAM</name>
<reference evidence="3" key="2">
    <citation type="submission" date="2015-01" db="EMBL/GenBank/DDBJ databases">
        <title>Evolutionary Origins and Diversification of the Mycorrhizal Mutualists.</title>
        <authorList>
            <consortium name="DOE Joint Genome Institute"/>
            <consortium name="Mycorrhizal Genomics Consortium"/>
            <person name="Kohler A."/>
            <person name="Kuo A."/>
            <person name="Nagy L.G."/>
            <person name="Floudas D."/>
            <person name="Copeland A."/>
            <person name="Barry K.W."/>
            <person name="Cichocki N."/>
            <person name="Veneault-Fourrey C."/>
            <person name="LaButti K."/>
            <person name="Lindquist E.A."/>
            <person name="Lipzen A."/>
            <person name="Lundell T."/>
            <person name="Morin E."/>
            <person name="Murat C."/>
            <person name="Riley R."/>
            <person name="Ohm R."/>
            <person name="Sun H."/>
            <person name="Tunlid A."/>
            <person name="Henrissat B."/>
            <person name="Grigoriev I.V."/>
            <person name="Hibbett D.S."/>
            <person name="Martin F."/>
        </authorList>
    </citation>
    <scope>NUCLEOTIDE SEQUENCE [LARGE SCALE GENOMIC DNA]</scope>
    <source>
        <strain evidence="3">441</strain>
    </source>
</reference>
<accession>A0A0C9ZB09</accession>
<dbReference type="Proteomes" id="UP000054018">
    <property type="component" value="Unassembled WGS sequence"/>
</dbReference>
<dbReference type="EMBL" id="KN833839">
    <property type="protein sequence ID" value="KIK17083.1"/>
    <property type="molecule type" value="Genomic_DNA"/>
</dbReference>
<sequence length="873" mass="98152">MAPDTNQLWCVCRKYCKGIRRQLNTPNTWRRHLREAAEVKVEAIRLAAWSDSFREFLPTFTGSSANSSGKRTNGVSSDASIGKRPRTLPHSSPTPGEDSAEAGPPNDDLPADDHPMYLPNDDLPADDQPIYPSDNDLLVDPAHDNPRYLPNSNPPPDAPTNNPPPPTRSAPLSDLNLEELASTARLPKLQWSMGFIQAIRNASLDDGIGLMGEDLGRLRNPPKEPLCMDDRYTELTLSMFIALEHSSEATYEKIWQAIWKCFPDAELPSFHQTECILSNLSGVTSIVNNMCINSCVAYVGPFSNLNTCPECDEPCYDQVKLRRSDGRIKHPCAVFHMIPIAPQLQSLWRHPESAEKMQYRCKRTRKIFQELQNNNGLVDTYNNVFCGYSYLSAVAQNKIQPDDTLLMISIDGTQLYDSKESNCWIYIWIVLELSPDHRYRKKHVLLGAIIPGPKKLKIIDSFLFPGLHHLSAVQHEGLRIWDASHDCDFISCLFLFLVCADGLGLLTLSNFVGHQGKNGCRMLCLMKGRRKPGASQYYPIILKPDNYNVPGCDHPDVDICSIGPGNSHSYIEQLTYLLGSRTQRMYEARRLETGIVGPSILLGLQPELIQGIPEIFSSEMMHLSGANMAVLWLDLWWGMLDCAVSDNQNSWTWAVLKDNTTWEAHGRAVAACKMYLPGSFDVAPRDPSLHSNSWYKATEYITWIYCLCLALLYGILPEVPWRNFCKFVAGLRIMSQYSITPAQLQLACRLLSQWEPEFEQIFYQRRVDRIAMIRPCVHLVCHLASEAPCVGSPICSSQWTMERTIGNLGQEICQPSNPFSNLAQQGIRHCQVNALKAMIPHLDPPENANPCASANLQNGYVLLAKHDRKPITL</sequence>
<dbReference type="AlphaFoldDB" id="A0A0C9ZB09"/>
<organism evidence="2 3">
    <name type="scientific">Pisolithus microcarpus 441</name>
    <dbReference type="NCBI Taxonomy" id="765257"/>
    <lineage>
        <taxon>Eukaryota</taxon>
        <taxon>Fungi</taxon>
        <taxon>Dikarya</taxon>
        <taxon>Basidiomycota</taxon>
        <taxon>Agaricomycotina</taxon>
        <taxon>Agaricomycetes</taxon>
        <taxon>Agaricomycetidae</taxon>
        <taxon>Boletales</taxon>
        <taxon>Sclerodermatineae</taxon>
        <taxon>Pisolithaceae</taxon>
        <taxon>Pisolithus</taxon>
    </lineage>
</organism>
<dbReference type="HOGENOM" id="CLU_007337_0_1_1"/>
<feature type="compositionally biased region" description="Pro residues" evidence="1">
    <location>
        <begin position="152"/>
        <end position="168"/>
    </location>
</feature>
<proteinExistence type="predicted"/>
<keyword evidence="3" id="KW-1185">Reference proteome</keyword>
<evidence type="ECO:0000313" key="2">
    <source>
        <dbReference type="EMBL" id="KIK17083.1"/>
    </source>
</evidence>
<evidence type="ECO:0000313" key="3">
    <source>
        <dbReference type="Proteomes" id="UP000054018"/>
    </source>
</evidence>
<evidence type="ECO:0000256" key="1">
    <source>
        <dbReference type="SAM" id="MobiDB-lite"/>
    </source>
</evidence>
<reference evidence="2 3" key="1">
    <citation type="submission" date="2014-04" db="EMBL/GenBank/DDBJ databases">
        <authorList>
            <consortium name="DOE Joint Genome Institute"/>
            <person name="Kuo A."/>
            <person name="Kohler A."/>
            <person name="Costa M.D."/>
            <person name="Nagy L.G."/>
            <person name="Floudas D."/>
            <person name="Copeland A."/>
            <person name="Barry K.W."/>
            <person name="Cichocki N."/>
            <person name="Veneault-Fourrey C."/>
            <person name="LaButti K."/>
            <person name="Lindquist E.A."/>
            <person name="Lipzen A."/>
            <person name="Lundell T."/>
            <person name="Morin E."/>
            <person name="Murat C."/>
            <person name="Sun H."/>
            <person name="Tunlid A."/>
            <person name="Henrissat B."/>
            <person name="Grigoriev I.V."/>
            <person name="Hibbett D.S."/>
            <person name="Martin F."/>
            <person name="Nordberg H.P."/>
            <person name="Cantor M.N."/>
            <person name="Hua S.X."/>
        </authorList>
    </citation>
    <scope>NUCLEOTIDE SEQUENCE [LARGE SCALE GENOMIC DNA]</scope>
    <source>
        <strain evidence="2 3">441</strain>
    </source>
</reference>
<protein>
    <submittedName>
        <fullName evidence="2">Uncharacterized protein</fullName>
    </submittedName>
</protein>
<feature type="region of interest" description="Disordered" evidence="1">
    <location>
        <begin position="60"/>
        <end position="172"/>
    </location>
</feature>
<gene>
    <name evidence="2" type="ORF">PISMIDRAFT_15413</name>
</gene>
<dbReference type="OrthoDB" id="3261594at2759"/>
<feature type="compositionally biased region" description="Polar residues" evidence="1">
    <location>
        <begin position="60"/>
        <end position="79"/>
    </location>
</feature>
<dbReference type="STRING" id="765257.A0A0C9ZB09"/>